<name>A0ACC0QE36_9HYPO</name>
<comment type="caution">
    <text evidence="1">The sequence shown here is derived from an EMBL/GenBank/DDBJ whole genome shotgun (WGS) entry which is preliminary data.</text>
</comment>
<reference evidence="1" key="1">
    <citation type="submission" date="2022-06" db="EMBL/GenBank/DDBJ databases">
        <title>Fusarium solani species complex genomes reveal bases of compartmentalisation and animal pathogenesis.</title>
        <authorList>
            <person name="Tsai I.J."/>
        </authorList>
    </citation>
    <scope>NUCLEOTIDE SEQUENCE</scope>
    <source>
        <strain evidence="1">Fu6.1</strain>
    </source>
</reference>
<evidence type="ECO:0000313" key="1">
    <source>
        <dbReference type="EMBL" id="KAI8652256.1"/>
    </source>
</evidence>
<keyword evidence="2" id="KW-1185">Reference proteome</keyword>
<evidence type="ECO:0000313" key="2">
    <source>
        <dbReference type="Proteomes" id="UP001065298"/>
    </source>
</evidence>
<protein>
    <submittedName>
        <fullName evidence="1">Uncharacterized protein</fullName>
    </submittedName>
</protein>
<organism evidence="1 2">
    <name type="scientific">Fusarium keratoplasticum</name>
    <dbReference type="NCBI Taxonomy" id="1328300"/>
    <lineage>
        <taxon>Eukaryota</taxon>
        <taxon>Fungi</taxon>
        <taxon>Dikarya</taxon>
        <taxon>Ascomycota</taxon>
        <taxon>Pezizomycotina</taxon>
        <taxon>Sordariomycetes</taxon>
        <taxon>Hypocreomycetidae</taxon>
        <taxon>Hypocreales</taxon>
        <taxon>Nectriaceae</taxon>
        <taxon>Fusarium</taxon>
        <taxon>Fusarium solani species complex</taxon>
    </lineage>
</organism>
<proteinExistence type="predicted"/>
<gene>
    <name evidence="1" type="ORF">NCS57_01288700</name>
</gene>
<dbReference type="Proteomes" id="UP001065298">
    <property type="component" value="Chromosome 11"/>
</dbReference>
<sequence>MIVTEGTELVFTGIQRRPDAMHSDNLNRDSPFEVLQNQPNFKLKQVVEDAELPDYHPEASVDYILRTILDAENFSKHGTKGAFNVLGDRHFNIFIESSHSLSSETRCVILLVATVLLIVAQAKDCDMTFYFTSYPNKKSKNLSEIDRRHLKDLSNLWKTQSWQEALGMVRYTQSFQDKLGIQDWSLNSTAFTYKRAMGQYTRLQELYQKDPL</sequence>
<dbReference type="EMBL" id="CM046513">
    <property type="protein sequence ID" value="KAI8652256.1"/>
    <property type="molecule type" value="Genomic_DNA"/>
</dbReference>
<accession>A0ACC0QE36</accession>